<reference evidence="2" key="1">
    <citation type="submission" date="2016-10" db="EMBL/GenBank/DDBJ databases">
        <authorList>
            <person name="Varghese N."/>
            <person name="Submissions S."/>
        </authorList>
    </citation>
    <scope>NUCLEOTIDE SEQUENCE [LARGE SCALE GENOMIC DNA]</scope>
    <source>
        <strain evidence="2">P18</strain>
    </source>
</reference>
<evidence type="ECO:0000313" key="1">
    <source>
        <dbReference type="EMBL" id="SFP39281.1"/>
    </source>
</evidence>
<proteinExistence type="predicted"/>
<dbReference type="RefSeq" id="WP_074883064.1">
    <property type="nucleotide sequence ID" value="NZ_FOXO01000001.1"/>
</dbReference>
<evidence type="ECO:0000313" key="2">
    <source>
        <dbReference type="Proteomes" id="UP000182624"/>
    </source>
</evidence>
<organism evidence="1 2">
    <name type="scientific">Butyrivibrio proteoclasticus</name>
    <dbReference type="NCBI Taxonomy" id="43305"/>
    <lineage>
        <taxon>Bacteria</taxon>
        <taxon>Bacillati</taxon>
        <taxon>Bacillota</taxon>
        <taxon>Clostridia</taxon>
        <taxon>Lachnospirales</taxon>
        <taxon>Lachnospiraceae</taxon>
        <taxon>Butyrivibrio</taxon>
    </lineage>
</organism>
<gene>
    <name evidence="1" type="ORF">SAMN04487928_101219</name>
</gene>
<dbReference type="Proteomes" id="UP000182624">
    <property type="component" value="Unassembled WGS sequence"/>
</dbReference>
<dbReference type="EMBL" id="FOXO01000001">
    <property type="protein sequence ID" value="SFP39281.1"/>
    <property type="molecule type" value="Genomic_DNA"/>
</dbReference>
<dbReference type="AlphaFoldDB" id="A0A1I5PZZ6"/>
<protein>
    <submittedName>
        <fullName evidence="1">Uncharacterized protein</fullName>
    </submittedName>
</protein>
<name>A0A1I5PZZ6_9FIRM</name>
<sequence length="96" mass="11176">MKSKLFDFGKIVEGVYYPGTFFIGISKKFFDGMKYSDFTQDEMATFVHEYIHFLQDISTVAGGMNYNHKAKLLQLHFSMFQKMPLLICRLTLKTAE</sequence>
<keyword evidence="2" id="KW-1185">Reference proteome</keyword>
<accession>A0A1I5PZZ6</accession>